<evidence type="ECO:0000256" key="1">
    <source>
        <dbReference type="ARBA" id="ARBA00004389"/>
    </source>
</evidence>
<dbReference type="PhylomeDB" id="A7TH43"/>
<dbReference type="OrthoDB" id="41266at2759"/>
<accession>A7TH43</accession>
<comment type="similarity">
    <text evidence="2">Belongs to the SRP receptor beta subunit family.</text>
</comment>
<dbReference type="GO" id="GO:0005047">
    <property type="term" value="F:signal recognition particle binding"/>
    <property type="evidence" value="ECO:0007669"/>
    <property type="project" value="EnsemblFungi"/>
</dbReference>
<comment type="subcellular location">
    <subcellularLocation>
        <location evidence="1">Endoplasmic reticulum membrane</location>
        <topology evidence="1">Single-pass membrane protein</topology>
    </subcellularLocation>
</comment>
<evidence type="ECO:0000256" key="8">
    <source>
        <dbReference type="ARBA" id="ARBA00023134"/>
    </source>
</evidence>
<dbReference type="AlphaFoldDB" id="A7TH43"/>
<keyword evidence="4 11" id="KW-0812">Transmembrane</keyword>
<dbReference type="Proteomes" id="UP000000267">
    <property type="component" value="Unassembled WGS sequence"/>
</dbReference>
<dbReference type="Pfam" id="PF09439">
    <property type="entry name" value="SRPRB"/>
    <property type="match status" value="1"/>
</dbReference>
<dbReference type="STRING" id="436907.A7TH43"/>
<dbReference type="OMA" id="CWIDERA"/>
<dbReference type="GO" id="GO:0042802">
    <property type="term" value="F:identical protein binding"/>
    <property type="evidence" value="ECO:0007669"/>
    <property type="project" value="EnsemblFungi"/>
</dbReference>
<organism evidence="13">
    <name type="scientific">Vanderwaltozyma polyspora (strain ATCC 22028 / DSM 70294 / BCRC 21397 / CBS 2163 / NBRC 10782 / NRRL Y-8283 / UCD 57-17)</name>
    <name type="common">Kluyveromyces polysporus</name>
    <dbReference type="NCBI Taxonomy" id="436907"/>
    <lineage>
        <taxon>Eukaryota</taxon>
        <taxon>Fungi</taxon>
        <taxon>Dikarya</taxon>
        <taxon>Ascomycota</taxon>
        <taxon>Saccharomycotina</taxon>
        <taxon>Saccharomycetes</taxon>
        <taxon>Saccharomycetales</taxon>
        <taxon>Saccharomycetaceae</taxon>
        <taxon>Vanderwaltozyma</taxon>
    </lineage>
</organism>
<keyword evidence="6" id="KW-0256">Endoplasmic reticulum</keyword>
<dbReference type="InParanoid" id="A7TH43"/>
<protein>
    <recommendedName>
        <fullName evidence="3">Signal recognition particle receptor subunit beta</fullName>
    </recommendedName>
</protein>
<dbReference type="SUPFAM" id="SSF52540">
    <property type="entry name" value="P-loop containing nucleoside triphosphate hydrolases"/>
    <property type="match status" value="1"/>
</dbReference>
<dbReference type="GeneID" id="5546784"/>
<keyword evidence="8" id="KW-0342">GTP-binding</keyword>
<evidence type="ECO:0000256" key="5">
    <source>
        <dbReference type="ARBA" id="ARBA00022741"/>
    </source>
</evidence>
<evidence type="ECO:0000256" key="10">
    <source>
        <dbReference type="ARBA" id="ARBA00023170"/>
    </source>
</evidence>
<evidence type="ECO:0000256" key="9">
    <source>
        <dbReference type="ARBA" id="ARBA00023136"/>
    </source>
</evidence>
<reference evidence="12 13" key="1">
    <citation type="journal article" date="2007" name="Proc. Natl. Acad. Sci. U.S.A.">
        <title>Independent sorting-out of thousands of duplicated gene pairs in two yeast species descended from a whole-genome duplication.</title>
        <authorList>
            <person name="Scannell D.R."/>
            <person name="Frank A.C."/>
            <person name="Conant G.C."/>
            <person name="Byrne K.P."/>
            <person name="Woolfit M."/>
            <person name="Wolfe K.H."/>
        </authorList>
    </citation>
    <scope>NUCLEOTIDE SEQUENCE [LARGE SCALE GENOMIC DNA]</scope>
    <source>
        <strain evidence="13">ATCC 22028 / DSM 70294 / BCRC 21397 / CBS 2163 / NBRC 10782 / NRRL Y-8283 / UCD 57-17</strain>
    </source>
</reference>
<dbReference type="InterPro" id="IPR019009">
    <property type="entry name" value="SRP_receptor_beta_su"/>
</dbReference>
<evidence type="ECO:0000256" key="11">
    <source>
        <dbReference type="SAM" id="Phobius"/>
    </source>
</evidence>
<keyword evidence="9 11" id="KW-0472">Membrane</keyword>
<evidence type="ECO:0000313" key="12">
    <source>
        <dbReference type="EMBL" id="EDO18495.1"/>
    </source>
</evidence>
<dbReference type="FunCoup" id="A7TH43">
    <property type="interactions" value="646"/>
</dbReference>
<dbReference type="InterPro" id="IPR027417">
    <property type="entry name" value="P-loop_NTPase"/>
</dbReference>
<dbReference type="GO" id="GO:0005525">
    <property type="term" value="F:GTP binding"/>
    <property type="evidence" value="ECO:0007669"/>
    <property type="project" value="UniProtKB-KW"/>
</dbReference>
<dbReference type="eggNOG" id="KOG0090">
    <property type="taxonomic scope" value="Eukaryota"/>
</dbReference>
<dbReference type="CDD" id="cd04105">
    <property type="entry name" value="SR_beta"/>
    <property type="match status" value="1"/>
</dbReference>
<dbReference type="PROSITE" id="PS51417">
    <property type="entry name" value="ARF"/>
    <property type="match status" value="1"/>
</dbReference>
<evidence type="ECO:0000256" key="4">
    <source>
        <dbReference type="ARBA" id="ARBA00022692"/>
    </source>
</evidence>
<feature type="transmembrane region" description="Helical" evidence="11">
    <location>
        <begin position="12"/>
        <end position="30"/>
    </location>
</feature>
<dbReference type="Gene3D" id="3.40.50.300">
    <property type="entry name" value="P-loop containing nucleotide triphosphate hydrolases"/>
    <property type="match status" value="1"/>
</dbReference>
<evidence type="ECO:0000256" key="2">
    <source>
        <dbReference type="ARBA" id="ARBA00005619"/>
    </source>
</evidence>
<dbReference type="GO" id="GO:0045047">
    <property type="term" value="P:protein targeting to ER"/>
    <property type="evidence" value="ECO:0007669"/>
    <property type="project" value="EnsemblFungi"/>
</dbReference>
<keyword evidence="7 11" id="KW-1133">Transmembrane helix</keyword>
<evidence type="ECO:0000313" key="13">
    <source>
        <dbReference type="Proteomes" id="UP000000267"/>
    </source>
</evidence>
<evidence type="ECO:0000256" key="7">
    <source>
        <dbReference type="ARBA" id="ARBA00022989"/>
    </source>
</evidence>
<name>A7TH43_VANPO</name>
<dbReference type="EMBL" id="DS480389">
    <property type="protein sequence ID" value="EDO18495.1"/>
    <property type="molecule type" value="Genomic_DNA"/>
</dbReference>
<dbReference type="HOGENOM" id="CLU_091084_1_0_1"/>
<evidence type="ECO:0000256" key="6">
    <source>
        <dbReference type="ARBA" id="ARBA00022824"/>
    </source>
</evidence>
<sequence>MALNNQEFGNIGLIVAVLAVLLSTIGFLLIGRKSKIGVFSGTGGGRSEKKISNKKPTLFIAGPSNSGKTALFHWLTTETFKTTVISQFPNTCEDFKLSSDDKSVSLIEFPGNFKLRYKLLDSLRNSTNIKGIVFLVDSTVDPKQLVETAEFLYQILNITENRKHNGVDILIACNKSESFTARPPQKIKTVLETEITDIIKRKKQSLGSVKKTADSNVDDDEDDEMENENILDSMKDFKFSALEGEVDVIEGSVLKQKLSKWQEWMHEVINK</sequence>
<proteinExistence type="inferred from homology"/>
<evidence type="ECO:0000256" key="3">
    <source>
        <dbReference type="ARBA" id="ARBA00020256"/>
    </source>
</evidence>
<dbReference type="KEGG" id="vpo:Kpol_1032p92"/>
<dbReference type="RefSeq" id="XP_001646353.1">
    <property type="nucleotide sequence ID" value="XM_001646303.1"/>
</dbReference>
<keyword evidence="5" id="KW-0547">Nucleotide-binding</keyword>
<dbReference type="GO" id="GO:0005785">
    <property type="term" value="C:signal recognition particle receptor complex"/>
    <property type="evidence" value="ECO:0007669"/>
    <property type="project" value="EnsemblFungi"/>
</dbReference>
<keyword evidence="10" id="KW-0675">Receptor</keyword>
<gene>
    <name evidence="12" type="ORF">Kpol_1032p92</name>
</gene>
<keyword evidence="13" id="KW-1185">Reference proteome</keyword>